<proteinExistence type="predicted"/>
<sequence>MSTRRARQRQWIVLRQKASRRLKRQRGIYRTEPLGLLQLKPAGWQHHETILYHLSETHNNRSQKTRCINIRRARAAESAYEWRKPKQYSEIAQNLYKTGPVSIDFTAEPEFVRQLLEALKDD</sequence>
<evidence type="ECO:0000313" key="2">
    <source>
        <dbReference type="Proteomes" id="UP000030001"/>
    </source>
</evidence>
<accession>A0A099Y9Z8</accession>
<gene>
    <name evidence="1" type="ORF">LX03_03940</name>
</gene>
<evidence type="ECO:0000313" key="1">
    <source>
        <dbReference type="EMBL" id="KGL67104.1"/>
    </source>
</evidence>
<reference evidence="1 2" key="1">
    <citation type="submission" date="2014-09" db="EMBL/GenBank/DDBJ databases">
        <title>Lactobacillus mucosae CRL573 Genome Sequencing.</title>
        <authorList>
            <person name="Bleckwedel J."/>
            <person name="Teran L.C."/>
            <person name="Bonacina J."/>
            <person name="Saavedra L."/>
            <person name="Mozzi F.B."/>
            <person name="Raya R.R."/>
        </authorList>
    </citation>
    <scope>NUCLEOTIDE SEQUENCE [LARGE SCALE GENOMIC DNA]</scope>
    <source>
        <strain evidence="1 2">CRL573</strain>
    </source>
</reference>
<dbReference type="EMBL" id="JROC01000028">
    <property type="protein sequence ID" value="KGL67104.1"/>
    <property type="molecule type" value="Genomic_DNA"/>
</dbReference>
<name>A0A099Y9Z8_LIMMU</name>
<comment type="caution">
    <text evidence="1">The sequence shown here is derived from an EMBL/GenBank/DDBJ whole genome shotgun (WGS) entry which is preliminary data.</text>
</comment>
<dbReference type="AlphaFoldDB" id="A0A099Y9Z8"/>
<protein>
    <submittedName>
        <fullName evidence="1">Uncharacterized protein</fullName>
    </submittedName>
</protein>
<dbReference type="Proteomes" id="UP000030001">
    <property type="component" value="Unassembled WGS sequence"/>
</dbReference>
<organism evidence="1 2">
    <name type="scientific">Limosilactobacillus mucosae</name>
    <name type="common">Lactobacillus mucosae</name>
    <dbReference type="NCBI Taxonomy" id="97478"/>
    <lineage>
        <taxon>Bacteria</taxon>
        <taxon>Bacillati</taxon>
        <taxon>Bacillota</taxon>
        <taxon>Bacilli</taxon>
        <taxon>Lactobacillales</taxon>
        <taxon>Lactobacillaceae</taxon>
        <taxon>Limosilactobacillus</taxon>
    </lineage>
</organism>